<dbReference type="InterPro" id="IPR036388">
    <property type="entry name" value="WH-like_DNA-bd_sf"/>
</dbReference>
<dbReference type="PANTHER" id="PTHR33164">
    <property type="entry name" value="TRANSCRIPTIONAL REGULATOR, MARR FAMILY"/>
    <property type="match status" value="1"/>
</dbReference>
<sequence>MPSESEPSWLDDEEMDTWIQVAILLSRLPHALDAQLLKDAGLTHFEYEVLASLSEAPDRTLRMSTLADLANGSLSRLSHVVTRLEKRDWVQRKPCPEDGRFTNASLTEAGWEKVVATAPGYAANVRSLVIDRLSRAQLRQLAAIGKRINGPTPNSR</sequence>
<gene>
    <name evidence="2" type="ORF">O4213_12620</name>
</gene>
<dbReference type="Proteomes" id="UP001067235">
    <property type="component" value="Unassembled WGS sequence"/>
</dbReference>
<name>A0ABT4MUZ1_GORRU</name>
<dbReference type="Pfam" id="PF01047">
    <property type="entry name" value="MarR"/>
    <property type="match status" value="1"/>
</dbReference>
<dbReference type="InterPro" id="IPR039422">
    <property type="entry name" value="MarR/SlyA-like"/>
</dbReference>
<feature type="domain" description="HTH marR-type" evidence="1">
    <location>
        <begin position="18"/>
        <end position="150"/>
    </location>
</feature>
<dbReference type="Gene3D" id="1.10.10.10">
    <property type="entry name" value="Winged helix-like DNA-binding domain superfamily/Winged helix DNA-binding domain"/>
    <property type="match status" value="1"/>
</dbReference>
<evidence type="ECO:0000313" key="3">
    <source>
        <dbReference type="Proteomes" id="UP001067235"/>
    </source>
</evidence>
<reference evidence="2" key="1">
    <citation type="submission" date="2022-12" db="EMBL/GenBank/DDBJ databases">
        <authorList>
            <person name="Krivoruchko A.V."/>
            <person name="Elkin A."/>
        </authorList>
    </citation>
    <scope>NUCLEOTIDE SEQUENCE</scope>
    <source>
        <strain evidence="2">IEGM 1388</strain>
    </source>
</reference>
<keyword evidence="3" id="KW-1185">Reference proteome</keyword>
<protein>
    <submittedName>
        <fullName evidence="2">MarR family transcriptional regulator</fullName>
    </submittedName>
</protein>
<comment type="caution">
    <text evidence="2">The sequence shown here is derived from an EMBL/GenBank/DDBJ whole genome shotgun (WGS) entry which is preliminary data.</text>
</comment>
<accession>A0ABT4MUZ1</accession>
<dbReference type="PROSITE" id="PS50995">
    <property type="entry name" value="HTH_MARR_2"/>
    <property type="match status" value="1"/>
</dbReference>
<dbReference type="InterPro" id="IPR000835">
    <property type="entry name" value="HTH_MarR-typ"/>
</dbReference>
<dbReference type="PANTHER" id="PTHR33164:SF99">
    <property type="entry name" value="MARR FAMILY REGULATORY PROTEIN"/>
    <property type="match status" value="1"/>
</dbReference>
<proteinExistence type="predicted"/>
<dbReference type="EMBL" id="JAPWIE010000003">
    <property type="protein sequence ID" value="MCZ4550829.1"/>
    <property type="molecule type" value="Genomic_DNA"/>
</dbReference>
<dbReference type="RefSeq" id="WP_301571410.1">
    <property type="nucleotide sequence ID" value="NZ_JAPWIE010000003.1"/>
</dbReference>
<evidence type="ECO:0000313" key="2">
    <source>
        <dbReference type="EMBL" id="MCZ4550829.1"/>
    </source>
</evidence>
<organism evidence="2 3">
    <name type="scientific">Gordonia rubripertincta</name>
    <name type="common">Rhodococcus corallinus</name>
    <dbReference type="NCBI Taxonomy" id="36822"/>
    <lineage>
        <taxon>Bacteria</taxon>
        <taxon>Bacillati</taxon>
        <taxon>Actinomycetota</taxon>
        <taxon>Actinomycetes</taxon>
        <taxon>Mycobacteriales</taxon>
        <taxon>Gordoniaceae</taxon>
        <taxon>Gordonia</taxon>
    </lineage>
</organism>
<dbReference type="SMART" id="SM00347">
    <property type="entry name" value="HTH_MARR"/>
    <property type="match status" value="1"/>
</dbReference>
<dbReference type="InterPro" id="IPR036390">
    <property type="entry name" value="WH_DNA-bd_sf"/>
</dbReference>
<dbReference type="SUPFAM" id="SSF46785">
    <property type="entry name" value="Winged helix' DNA-binding domain"/>
    <property type="match status" value="1"/>
</dbReference>
<evidence type="ECO:0000259" key="1">
    <source>
        <dbReference type="PROSITE" id="PS50995"/>
    </source>
</evidence>